<dbReference type="PANTHER" id="PTHR43344:SF14">
    <property type="entry name" value="HAD-IB FAMILY HYDROLASE"/>
    <property type="match status" value="1"/>
</dbReference>
<proteinExistence type="predicted"/>
<accession>A0A930N4C6</accession>
<evidence type="ECO:0000313" key="1">
    <source>
        <dbReference type="EMBL" id="MBF1413943.1"/>
    </source>
</evidence>
<dbReference type="NCBIfam" id="TIGR01488">
    <property type="entry name" value="HAD-SF-IB"/>
    <property type="match status" value="1"/>
</dbReference>
<dbReference type="SUPFAM" id="SSF56784">
    <property type="entry name" value="HAD-like"/>
    <property type="match status" value="1"/>
</dbReference>
<dbReference type="AlphaFoldDB" id="A0A930N4C6"/>
<comment type="caution">
    <text evidence="1">The sequence shown here is derived from an EMBL/GenBank/DDBJ whole genome shotgun (WGS) entry which is preliminary data.</text>
</comment>
<dbReference type="Gene3D" id="3.40.50.1000">
    <property type="entry name" value="HAD superfamily/HAD-like"/>
    <property type="match status" value="1"/>
</dbReference>
<dbReference type="EMBL" id="JABZSQ010000001">
    <property type="protein sequence ID" value="MBF1413943.1"/>
    <property type="molecule type" value="Genomic_DNA"/>
</dbReference>
<sequence>MKICAFDFDGTLTKKDTFVEFIRYVYGERKTITGFLLHLPLLLLMKLHLYSNQKAKQKVFSWFFRNMEIDRFNLLCKDFAHTNKQRLLRPAGIKRIRKALEEGDKVIIISASIDNWVCPFFDEFGDKIQIEGTQIEVKNGHLTGMFTTANCYGQEKVNRLKALYPQREDYQLTAFGDSRGDKELINYADKGYFKPFRD</sequence>
<dbReference type="GO" id="GO:0006564">
    <property type="term" value="P:L-serine biosynthetic process"/>
    <property type="evidence" value="ECO:0007669"/>
    <property type="project" value="TreeGrafter"/>
</dbReference>
<dbReference type="PANTHER" id="PTHR43344">
    <property type="entry name" value="PHOSPHOSERINE PHOSPHATASE"/>
    <property type="match status" value="1"/>
</dbReference>
<dbReference type="InterPro" id="IPR050582">
    <property type="entry name" value="HAD-like_SerB"/>
</dbReference>
<dbReference type="InterPro" id="IPR036412">
    <property type="entry name" value="HAD-like_sf"/>
</dbReference>
<dbReference type="InterPro" id="IPR023214">
    <property type="entry name" value="HAD_sf"/>
</dbReference>
<name>A0A930N4C6_9BACT</name>
<dbReference type="GO" id="GO:0000287">
    <property type="term" value="F:magnesium ion binding"/>
    <property type="evidence" value="ECO:0007669"/>
    <property type="project" value="TreeGrafter"/>
</dbReference>
<gene>
    <name evidence="1" type="ORF">HXN33_00050</name>
</gene>
<dbReference type="Gene3D" id="1.20.1440.100">
    <property type="entry name" value="SG protein - dephosphorylation function"/>
    <property type="match status" value="1"/>
</dbReference>
<evidence type="ECO:0000313" key="2">
    <source>
        <dbReference type="Proteomes" id="UP000757461"/>
    </source>
</evidence>
<reference evidence="1" key="1">
    <citation type="submission" date="2020-04" db="EMBL/GenBank/DDBJ databases">
        <title>Deep metagenomics examines the oral microbiome during advanced dental caries in children, revealing novel taxa and co-occurrences with host molecules.</title>
        <authorList>
            <person name="Baker J.L."/>
            <person name="Morton J.T."/>
            <person name="Dinis M."/>
            <person name="Alvarez R."/>
            <person name="Tran N.C."/>
            <person name="Knight R."/>
            <person name="Edlund A."/>
        </authorList>
    </citation>
    <scope>NUCLEOTIDE SEQUENCE</scope>
    <source>
        <strain evidence="1">JCVI_25_bin.9</strain>
    </source>
</reference>
<dbReference type="Pfam" id="PF12710">
    <property type="entry name" value="HAD"/>
    <property type="match status" value="1"/>
</dbReference>
<dbReference type="Proteomes" id="UP000757461">
    <property type="component" value="Unassembled WGS sequence"/>
</dbReference>
<dbReference type="GO" id="GO:0005737">
    <property type="term" value="C:cytoplasm"/>
    <property type="evidence" value="ECO:0007669"/>
    <property type="project" value="TreeGrafter"/>
</dbReference>
<organism evidence="1 2">
    <name type="scientific">Prevotella histicola</name>
    <dbReference type="NCBI Taxonomy" id="470565"/>
    <lineage>
        <taxon>Bacteria</taxon>
        <taxon>Pseudomonadati</taxon>
        <taxon>Bacteroidota</taxon>
        <taxon>Bacteroidia</taxon>
        <taxon>Bacteroidales</taxon>
        <taxon>Prevotellaceae</taxon>
        <taxon>Prevotella</taxon>
    </lineage>
</organism>
<dbReference type="GO" id="GO:0036424">
    <property type="term" value="F:L-phosphoserine phosphatase activity"/>
    <property type="evidence" value="ECO:0007669"/>
    <property type="project" value="TreeGrafter"/>
</dbReference>
<protein>
    <submittedName>
        <fullName evidence="1">Haloacid dehalogenase-like hydrolase</fullName>
    </submittedName>
</protein>
<keyword evidence="1" id="KW-0378">Hydrolase</keyword>